<feature type="domain" description="BTB" evidence="1">
    <location>
        <begin position="2"/>
        <end position="47"/>
    </location>
</feature>
<gene>
    <name evidence="2" type="ORF">PMAYCL1PPCAC_24810</name>
</gene>
<protein>
    <recommendedName>
        <fullName evidence="1">BTB domain-containing protein</fullName>
    </recommendedName>
</protein>
<reference evidence="3" key="1">
    <citation type="submission" date="2022-10" db="EMBL/GenBank/DDBJ databases">
        <title>Genome assembly of Pristionchus species.</title>
        <authorList>
            <person name="Yoshida K."/>
            <person name="Sommer R.J."/>
        </authorList>
    </citation>
    <scope>NUCLEOTIDE SEQUENCE [LARGE SCALE GENOMIC DNA]</scope>
    <source>
        <strain evidence="3">RS5460</strain>
    </source>
</reference>
<feature type="non-terminal residue" evidence="2">
    <location>
        <position position="110"/>
    </location>
</feature>
<dbReference type="Gene3D" id="3.30.710.10">
    <property type="entry name" value="Potassium Channel Kv1.1, Chain A"/>
    <property type="match status" value="1"/>
</dbReference>
<comment type="caution">
    <text evidence="2">The sequence shown here is derived from an EMBL/GenBank/DDBJ whole genome shotgun (WGS) entry which is preliminary data.</text>
</comment>
<name>A0AAN5I826_9BILA</name>
<keyword evidence="3" id="KW-1185">Reference proteome</keyword>
<evidence type="ECO:0000313" key="2">
    <source>
        <dbReference type="EMBL" id="GMR54615.1"/>
    </source>
</evidence>
<proteinExistence type="predicted"/>
<dbReference type="InterPro" id="IPR011333">
    <property type="entry name" value="SKP1/BTB/POZ_sf"/>
</dbReference>
<sequence>EFIELLSVIYPSSKEVSDVSAEFLLKLGDRFQIVCVIDRVEKFLINSLDVSPTQKLRIADQYNLAGLQKHFFSIMKTTWDFQRVMDSSIYRDLSSDMKAVLFEKVLEISN</sequence>
<dbReference type="EMBL" id="BTRK01000005">
    <property type="protein sequence ID" value="GMR54615.1"/>
    <property type="molecule type" value="Genomic_DNA"/>
</dbReference>
<dbReference type="Pfam" id="PF00651">
    <property type="entry name" value="BTB"/>
    <property type="match status" value="1"/>
</dbReference>
<feature type="non-terminal residue" evidence="2">
    <location>
        <position position="1"/>
    </location>
</feature>
<accession>A0AAN5I826</accession>
<dbReference type="AlphaFoldDB" id="A0AAN5I826"/>
<dbReference type="InterPro" id="IPR000210">
    <property type="entry name" value="BTB/POZ_dom"/>
</dbReference>
<dbReference type="PANTHER" id="PTHR22744">
    <property type="entry name" value="HELIX LOOP HELIX PROTEIN 21-RELATED"/>
    <property type="match status" value="1"/>
</dbReference>
<evidence type="ECO:0000259" key="1">
    <source>
        <dbReference type="Pfam" id="PF00651"/>
    </source>
</evidence>
<dbReference type="Proteomes" id="UP001328107">
    <property type="component" value="Unassembled WGS sequence"/>
</dbReference>
<dbReference type="PANTHER" id="PTHR22744:SF14">
    <property type="entry name" value="BTB DOMAIN-CONTAINING PROTEIN-RELATED"/>
    <property type="match status" value="1"/>
</dbReference>
<organism evidence="2 3">
    <name type="scientific">Pristionchus mayeri</name>
    <dbReference type="NCBI Taxonomy" id="1317129"/>
    <lineage>
        <taxon>Eukaryota</taxon>
        <taxon>Metazoa</taxon>
        <taxon>Ecdysozoa</taxon>
        <taxon>Nematoda</taxon>
        <taxon>Chromadorea</taxon>
        <taxon>Rhabditida</taxon>
        <taxon>Rhabditina</taxon>
        <taxon>Diplogasteromorpha</taxon>
        <taxon>Diplogasteroidea</taxon>
        <taxon>Neodiplogasteridae</taxon>
        <taxon>Pristionchus</taxon>
    </lineage>
</organism>
<evidence type="ECO:0000313" key="3">
    <source>
        <dbReference type="Proteomes" id="UP001328107"/>
    </source>
</evidence>